<dbReference type="EMBL" id="KP795469">
    <property type="protein sequence ID" value="AKN36144.1"/>
    <property type="molecule type" value="Genomic_DNA"/>
</dbReference>
<evidence type="ECO:0000313" key="1">
    <source>
        <dbReference type="EMBL" id="AKN36144.1"/>
    </source>
</evidence>
<protein>
    <submittedName>
        <fullName evidence="1">Uncharacterized protein</fullName>
    </submittedName>
</protein>
<proteinExistence type="predicted"/>
<dbReference type="AlphaFoldDB" id="A0A0H3ZQF5"/>
<accession>A0A0H3ZQF5</accession>
<name>A0A0H3ZQF5_VIBSP</name>
<sequence length="56" mass="6358">MKNFIQIATYPTAFIAWIARKVGYLDDCSGMKKNKDSGYFAITKDSSLNSANHRRL</sequence>
<organism evidence="1">
    <name type="scientific">Vibrio splendidus</name>
    <dbReference type="NCBI Taxonomy" id="29497"/>
    <lineage>
        <taxon>Bacteria</taxon>
        <taxon>Pseudomonadati</taxon>
        <taxon>Pseudomonadota</taxon>
        <taxon>Gammaproteobacteria</taxon>
        <taxon>Vibrionales</taxon>
        <taxon>Vibrionaceae</taxon>
        <taxon>Vibrio</taxon>
    </lineage>
</organism>
<reference evidence="1" key="1">
    <citation type="journal article" date="2015" name="MBio">
        <title>Eco-Evolutionary Dynamics of Episomes among Ecologically Cohesive Bacterial Populations.</title>
        <authorList>
            <person name="Xue H."/>
            <person name="Cordero O.X."/>
            <person name="Camas F.M."/>
            <person name="Trimble W."/>
            <person name="Meyer F."/>
            <person name="Guglielmini J."/>
            <person name="Rocha E.P."/>
            <person name="Polz M.F."/>
        </authorList>
    </citation>
    <scope>NUCLEOTIDE SEQUENCE</scope>
    <source>
        <strain evidence="1">FF_172</strain>
    </source>
</reference>